<dbReference type="Proteomes" id="UP000297527">
    <property type="component" value="Unassembled WGS sequence"/>
</dbReference>
<accession>A0A4Z1HVS4</accession>
<dbReference type="EMBL" id="PQXN01000129">
    <property type="protein sequence ID" value="TGO53125.1"/>
    <property type="molecule type" value="Genomic_DNA"/>
</dbReference>
<evidence type="ECO:0008006" key="4">
    <source>
        <dbReference type="Google" id="ProtNLM"/>
    </source>
</evidence>
<evidence type="ECO:0000256" key="1">
    <source>
        <dbReference type="SAM" id="SignalP"/>
    </source>
</evidence>
<reference evidence="2 3" key="1">
    <citation type="submission" date="2017-12" db="EMBL/GenBank/DDBJ databases">
        <title>Comparative genomics of Botrytis spp.</title>
        <authorList>
            <person name="Valero-Jimenez C.A."/>
            <person name="Tapia P."/>
            <person name="Veloso J."/>
            <person name="Silva-Moreno E."/>
            <person name="Staats M."/>
            <person name="Valdes J.H."/>
            <person name="Van Kan J.A.L."/>
        </authorList>
    </citation>
    <scope>NUCLEOTIDE SEQUENCE [LARGE SCALE GENOMIC DNA]</scope>
    <source>
        <strain evidence="2 3">MUCL11595</strain>
    </source>
</reference>
<sequence>MLASLITGLLALTTISVSSPILAAKRDTAELYILSNCYNNLTHTSYASAFWYYPDFLPDYPEPQAVGVINAQKASGALAYITFSSTLQIIEGTHGDTKESITSYAEDCWAV</sequence>
<feature type="signal peptide" evidence="1">
    <location>
        <begin position="1"/>
        <end position="18"/>
    </location>
</feature>
<comment type="caution">
    <text evidence="2">The sequence shown here is derived from an EMBL/GenBank/DDBJ whole genome shotgun (WGS) entry which is preliminary data.</text>
</comment>
<protein>
    <recommendedName>
        <fullName evidence="4">Asl1-like glycosyl hydrolase catalytic domain-containing protein</fullName>
    </recommendedName>
</protein>
<proteinExistence type="predicted"/>
<feature type="chain" id="PRO_5021430266" description="Asl1-like glycosyl hydrolase catalytic domain-containing protein" evidence="1">
    <location>
        <begin position="19"/>
        <end position="111"/>
    </location>
</feature>
<evidence type="ECO:0000313" key="3">
    <source>
        <dbReference type="Proteomes" id="UP000297527"/>
    </source>
</evidence>
<keyword evidence="3" id="KW-1185">Reference proteome</keyword>
<dbReference type="OrthoDB" id="4733107at2759"/>
<keyword evidence="1" id="KW-0732">Signal</keyword>
<evidence type="ECO:0000313" key="2">
    <source>
        <dbReference type="EMBL" id="TGO53125.1"/>
    </source>
</evidence>
<gene>
    <name evidence="2" type="ORF">BCON_0129g00050</name>
</gene>
<name>A0A4Z1HVS4_9HELO</name>
<organism evidence="2 3">
    <name type="scientific">Botryotinia convoluta</name>
    <dbReference type="NCBI Taxonomy" id="54673"/>
    <lineage>
        <taxon>Eukaryota</taxon>
        <taxon>Fungi</taxon>
        <taxon>Dikarya</taxon>
        <taxon>Ascomycota</taxon>
        <taxon>Pezizomycotina</taxon>
        <taxon>Leotiomycetes</taxon>
        <taxon>Helotiales</taxon>
        <taxon>Sclerotiniaceae</taxon>
        <taxon>Botryotinia</taxon>
    </lineage>
</organism>
<dbReference type="AlphaFoldDB" id="A0A4Z1HVS4"/>